<sequence length="161" mass="17529">MSEHETYDRLIALLDAEGAQYRLIDHAPEGATEVVSELRGNSLAQAAKCIVVMVKVGKKVTRYVLAVVPGDRRVDLNAVKALLEGTYVSFASRDIAERLAGSVSGTVLPFSFDEKLELVVDPALLEHEEIFFNAARLDRSLALSTKDYVRIAAPRTEAVAG</sequence>
<dbReference type="PANTHER" id="PTHR30411:SF9">
    <property type="entry name" value="MULTIFUNCTIONAL SER_THR-TRNA DEACYLASE PROXP-Y"/>
    <property type="match status" value="1"/>
</dbReference>
<dbReference type="GO" id="GO:0002161">
    <property type="term" value="F:aminoacyl-tRNA deacylase activity"/>
    <property type="evidence" value="ECO:0007669"/>
    <property type="project" value="InterPro"/>
</dbReference>
<dbReference type="SUPFAM" id="SSF55826">
    <property type="entry name" value="YbaK/ProRS associated domain"/>
    <property type="match status" value="1"/>
</dbReference>
<name>A0A1I2B391_9ACTN</name>
<protein>
    <submittedName>
        <fullName evidence="2">Ala-tRNA(Pro) deacylase</fullName>
    </submittedName>
</protein>
<dbReference type="InterPro" id="IPR036754">
    <property type="entry name" value="YbaK/aa-tRNA-synt-asso_dom_sf"/>
</dbReference>
<dbReference type="Gene3D" id="3.90.960.10">
    <property type="entry name" value="YbaK/aminoacyl-tRNA synthetase-associated domain"/>
    <property type="match status" value="1"/>
</dbReference>
<dbReference type="EMBL" id="FONG01000003">
    <property type="protein sequence ID" value="SFE50457.1"/>
    <property type="molecule type" value="Genomic_DNA"/>
</dbReference>
<reference evidence="2 3" key="1">
    <citation type="submission" date="2016-10" db="EMBL/GenBank/DDBJ databases">
        <authorList>
            <person name="de Groot N.N."/>
        </authorList>
    </citation>
    <scope>NUCLEOTIDE SEQUENCE [LARGE SCALE GENOMIC DNA]</scope>
    <source>
        <strain evidence="2 3">CGMCC 4.3510</strain>
    </source>
</reference>
<gene>
    <name evidence="2" type="ORF">SAMN05216251_103332</name>
</gene>
<dbReference type="STRING" id="380248.SAMN05216251_103332"/>
<evidence type="ECO:0000313" key="2">
    <source>
        <dbReference type="EMBL" id="SFE50457.1"/>
    </source>
</evidence>
<organism evidence="2 3">
    <name type="scientific">Actinacidiphila alni</name>
    <dbReference type="NCBI Taxonomy" id="380248"/>
    <lineage>
        <taxon>Bacteria</taxon>
        <taxon>Bacillati</taxon>
        <taxon>Actinomycetota</taxon>
        <taxon>Actinomycetes</taxon>
        <taxon>Kitasatosporales</taxon>
        <taxon>Streptomycetaceae</taxon>
        <taxon>Actinacidiphila</taxon>
    </lineage>
</organism>
<dbReference type="RefSeq" id="WP_093712539.1">
    <property type="nucleotide sequence ID" value="NZ_FONG01000003.1"/>
</dbReference>
<accession>A0A1I2B391</accession>
<feature type="domain" description="YbaK/aminoacyl-tRNA synthetase-associated" evidence="1">
    <location>
        <begin position="31"/>
        <end position="150"/>
    </location>
</feature>
<evidence type="ECO:0000313" key="3">
    <source>
        <dbReference type="Proteomes" id="UP000199323"/>
    </source>
</evidence>
<evidence type="ECO:0000259" key="1">
    <source>
        <dbReference type="Pfam" id="PF04073"/>
    </source>
</evidence>
<keyword evidence="3" id="KW-1185">Reference proteome</keyword>
<dbReference type="Proteomes" id="UP000199323">
    <property type="component" value="Unassembled WGS sequence"/>
</dbReference>
<dbReference type="OrthoDB" id="5524888at2"/>
<dbReference type="Pfam" id="PF04073">
    <property type="entry name" value="tRNA_edit"/>
    <property type="match status" value="1"/>
</dbReference>
<proteinExistence type="predicted"/>
<dbReference type="InterPro" id="IPR007214">
    <property type="entry name" value="YbaK/aa-tRNA-synth-assoc-dom"/>
</dbReference>
<dbReference type="AlphaFoldDB" id="A0A1I2B391"/>
<dbReference type="PANTHER" id="PTHR30411">
    <property type="entry name" value="CYTOPLASMIC PROTEIN"/>
    <property type="match status" value="1"/>
</dbReference>